<protein>
    <submittedName>
        <fullName evidence="5">Uncharacterized protein</fullName>
    </submittedName>
</protein>
<keyword evidence="1" id="KW-0815">Transposition</keyword>
<reference evidence="5 6" key="1">
    <citation type="submission" date="2014-04" db="EMBL/GenBank/DDBJ databases">
        <authorList>
            <consortium name="International Citrus Genome Consortium"/>
            <person name="Gmitter F."/>
            <person name="Chen C."/>
            <person name="Farmerie W."/>
            <person name="Harkins T."/>
            <person name="Desany B."/>
            <person name="Mohiuddin M."/>
            <person name="Kodira C."/>
            <person name="Borodovsky M."/>
            <person name="Lomsadze A."/>
            <person name="Burns P."/>
            <person name="Jenkins J."/>
            <person name="Prochnik S."/>
            <person name="Shu S."/>
            <person name="Chapman J."/>
            <person name="Pitluck S."/>
            <person name="Schmutz J."/>
            <person name="Rokhsar D."/>
        </authorList>
    </citation>
    <scope>NUCLEOTIDE SEQUENCE</scope>
</reference>
<evidence type="ECO:0000256" key="4">
    <source>
        <dbReference type="SAM" id="MobiDB-lite"/>
    </source>
</evidence>
<gene>
    <name evidence="5" type="ORF">CISIN_1g035491mg</name>
</gene>
<sequence length="292" mass="33740">MHFLTLNNRDLALVNTIERVFPNAKHLLCRWHIKKNVIAKCKKLFTIKEIWEKFMMSWNVLLLSSSEDEFITRLNALQQDFISYPQTIEYVTSTWLDKYKENFVSAWTYKIMHFGNLTTNKVESLHSRLKKELGTSQELLHTNIKVSFEKSLTIVQHPFKLAEFKELRGFISITALQMVLTESKHANSIGIDVSACGCTIRSTHGLPCAHEIAEYKKKRKAEMSYRPIFDLIAKRFNENDDDAKLHILQKLTEIANPQSTSLIEPEAKKNTRGRPNSKANASTRHDPSAFEI</sequence>
<feature type="compositionally biased region" description="Polar residues" evidence="4">
    <location>
        <begin position="273"/>
        <end position="282"/>
    </location>
</feature>
<proteinExistence type="predicted"/>
<dbReference type="PANTHER" id="PTHR31569">
    <property type="entry name" value="SWIM-TYPE DOMAIN-CONTAINING PROTEIN"/>
    <property type="match status" value="1"/>
</dbReference>
<feature type="region of interest" description="Disordered" evidence="4">
    <location>
        <begin position="258"/>
        <end position="292"/>
    </location>
</feature>
<dbReference type="Proteomes" id="UP000027120">
    <property type="component" value="Unassembled WGS sequence"/>
</dbReference>
<evidence type="ECO:0000313" key="6">
    <source>
        <dbReference type="Proteomes" id="UP000027120"/>
    </source>
</evidence>
<keyword evidence="3" id="KW-0233">DNA recombination</keyword>
<name>A0A067E3F0_CITSI</name>
<dbReference type="AlphaFoldDB" id="A0A067E3F0"/>
<evidence type="ECO:0000256" key="3">
    <source>
        <dbReference type="ARBA" id="ARBA00023172"/>
    </source>
</evidence>
<evidence type="ECO:0000313" key="5">
    <source>
        <dbReference type="EMBL" id="KDO48390.1"/>
    </source>
</evidence>
<dbReference type="GO" id="GO:0006313">
    <property type="term" value="P:DNA transposition"/>
    <property type="evidence" value="ECO:0007669"/>
    <property type="project" value="InterPro"/>
</dbReference>
<keyword evidence="2" id="KW-0238">DNA-binding</keyword>
<dbReference type="EMBL" id="KK785143">
    <property type="protein sequence ID" value="KDO48390.1"/>
    <property type="molecule type" value="Genomic_DNA"/>
</dbReference>
<evidence type="ECO:0000256" key="2">
    <source>
        <dbReference type="ARBA" id="ARBA00023125"/>
    </source>
</evidence>
<feature type="compositionally biased region" description="Basic and acidic residues" evidence="4">
    <location>
        <begin position="283"/>
        <end position="292"/>
    </location>
</feature>
<accession>A0A067E3F0</accession>
<dbReference type="InterPro" id="IPR001207">
    <property type="entry name" value="Transposase_mutator"/>
</dbReference>
<dbReference type="Pfam" id="PF00872">
    <property type="entry name" value="Transposase_mut"/>
    <property type="match status" value="1"/>
</dbReference>
<dbReference type="GO" id="GO:0004803">
    <property type="term" value="F:transposase activity"/>
    <property type="evidence" value="ECO:0007669"/>
    <property type="project" value="InterPro"/>
</dbReference>
<evidence type="ECO:0000256" key="1">
    <source>
        <dbReference type="ARBA" id="ARBA00022578"/>
    </source>
</evidence>
<dbReference type="STRING" id="2711.A0A067E3F0"/>
<dbReference type="PANTHER" id="PTHR31569:SF4">
    <property type="entry name" value="SWIM-TYPE DOMAIN-CONTAINING PROTEIN"/>
    <property type="match status" value="1"/>
</dbReference>
<dbReference type="GO" id="GO:0003677">
    <property type="term" value="F:DNA binding"/>
    <property type="evidence" value="ECO:0007669"/>
    <property type="project" value="UniProtKB-KW"/>
</dbReference>
<keyword evidence="6" id="KW-1185">Reference proteome</keyword>
<feature type="non-terminal residue" evidence="5">
    <location>
        <position position="292"/>
    </location>
</feature>
<organism evidence="5 6">
    <name type="scientific">Citrus sinensis</name>
    <name type="common">Sweet orange</name>
    <name type="synonym">Citrus aurantium var. sinensis</name>
    <dbReference type="NCBI Taxonomy" id="2711"/>
    <lineage>
        <taxon>Eukaryota</taxon>
        <taxon>Viridiplantae</taxon>
        <taxon>Streptophyta</taxon>
        <taxon>Embryophyta</taxon>
        <taxon>Tracheophyta</taxon>
        <taxon>Spermatophyta</taxon>
        <taxon>Magnoliopsida</taxon>
        <taxon>eudicotyledons</taxon>
        <taxon>Gunneridae</taxon>
        <taxon>Pentapetalae</taxon>
        <taxon>rosids</taxon>
        <taxon>malvids</taxon>
        <taxon>Sapindales</taxon>
        <taxon>Rutaceae</taxon>
        <taxon>Aurantioideae</taxon>
        <taxon>Citrus</taxon>
    </lineage>
</organism>
<dbReference type="InterPro" id="IPR052579">
    <property type="entry name" value="Zinc_finger_SWIM"/>
</dbReference>